<proteinExistence type="predicted"/>
<dbReference type="Proteomes" id="UP001249851">
    <property type="component" value="Unassembled WGS sequence"/>
</dbReference>
<dbReference type="EMBL" id="JARQWQ010000077">
    <property type="protein sequence ID" value="KAK2553404.1"/>
    <property type="molecule type" value="Genomic_DNA"/>
</dbReference>
<sequence>MKLTLIVIVIDKPRRVYKNSTTLPDNIFVNILECKLLTCDFENGLCPGWYQSKADDFDWTLHSGSTPTSYTGPSSGHGGYGEFLDDTTCGNAF</sequence>
<evidence type="ECO:0000259" key="1">
    <source>
        <dbReference type="PROSITE" id="PS50060"/>
    </source>
</evidence>
<reference evidence="2" key="1">
    <citation type="journal article" date="2023" name="G3 (Bethesda)">
        <title>Whole genome assembly and annotation of the endangered Caribbean coral Acropora cervicornis.</title>
        <authorList>
            <person name="Selwyn J.D."/>
            <person name="Vollmer S.V."/>
        </authorList>
    </citation>
    <scope>NUCLEOTIDE SEQUENCE</scope>
    <source>
        <strain evidence="2">K2</strain>
    </source>
</reference>
<reference evidence="2" key="2">
    <citation type="journal article" date="2023" name="Science">
        <title>Genomic signatures of disease resistance in endangered staghorn corals.</title>
        <authorList>
            <person name="Vollmer S.V."/>
            <person name="Selwyn J.D."/>
            <person name="Despard B.A."/>
            <person name="Roesel C.L."/>
        </authorList>
    </citation>
    <scope>NUCLEOTIDE SEQUENCE</scope>
    <source>
        <strain evidence="2">K2</strain>
    </source>
</reference>
<dbReference type="InterPro" id="IPR013320">
    <property type="entry name" value="ConA-like_dom_sf"/>
</dbReference>
<protein>
    <recommendedName>
        <fullName evidence="1">MAM domain-containing protein</fullName>
    </recommendedName>
</protein>
<keyword evidence="3" id="KW-1185">Reference proteome</keyword>
<comment type="caution">
    <text evidence="2">The sequence shown here is derived from an EMBL/GenBank/DDBJ whole genome shotgun (WGS) entry which is preliminary data.</text>
</comment>
<accession>A0AAD9Q2L4</accession>
<dbReference type="SUPFAM" id="SSF49899">
    <property type="entry name" value="Concanavalin A-like lectins/glucanases"/>
    <property type="match status" value="1"/>
</dbReference>
<gene>
    <name evidence="2" type="ORF">P5673_025151</name>
</gene>
<evidence type="ECO:0000313" key="3">
    <source>
        <dbReference type="Proteomes" id="UP001249851"/>
    </source>
</evidence>
<evidence type="ECO:0000313" key="2">
    <source>
        <dbReference type="EMBL" id="KAK2553404.1"/>
    </source>
</evidence>
<dbReference type="GO" id="GO:0016020">
    <property type="term" value="C:membrane"/>
    <property type="evidence" value="ECO:0007669"/>
    <property type="project" value="InterPro"/>
</dbReference>
<organism evidence="2 3">
    <name type="scientific">Acropora cervicornis</name>
    <name type="common">Staghorn coral</name>
    <dbReference type="NCBI Taxonomy" id="6130"/>
    <lineage>
        <taxon>Eukaryota</taxon>
        <taxon>Metazoa</taxon>
        <taxon>Cnidaria</taxon>
        <taxon>Anthozoa</taxon>
        <taxon>Hexacorallia</taxon>
        <taxon>Scleractinia</taxon>
        <taxon>Astrocoeniina</taxon>
        <taxon>Acroporidae</taxon>
        <taxon>Acropora</taxon>
    </lineage>
</organism>
<feature type="domain" description="MAM" evidence="1">
    <location>
        <begin position="37"/>
        <end position="84"/>
    </location>
</feature>
<dbReference type="PROSITE" id="PS50060">
    <property type="entry name" value="MAM_2"/>
    <property type="match status" value="1"/>
</dbReference>
<dbReference type="InterPro" id="IPR000998">
    <property type="entry name" value="MAM_dom"/>
</dbReference>
<dbReference type="AlphaFoldDB" id="A0AAD9Q2L4"/>
<name>A0AAD9Q2L4_ACRCE</name>
<dbReference type="Gene3D" id="2.60.120.200">
    <property type="match status" value="1"/>
</dbReference>